<gene>
    <name evidence="1" type="ORF">FALBO_6559</name>
</gene>
<keyword evidence="2" id="KW-1185">Reference proteome</keyword>
<dbReference type="Proteomes" id="UP000554235">
    <property type="component" value="Unassembled WGS sequence"/>
</dbReference>
<reference evidence="1 2" key="1">
    <citation type="submission" date="2020-01" db="EMBL/GenBank/DDBJ databases">
        <title>Identification and distribution of gene clusters putatively required for synthesis of sphingolipid metabolism inhibitors in phylogenetically diverse species of the filamentous fungus Fusarium.</title>
        <authorList>
            <person name="Kim H.-S."/>
            <person name="Busman M."/>
            <person name="Brown D.W."/>
            <person name="Divon H."/>
            <person name="Uhlig S."/>
            <person name="Proctor R.H."/>
        </authorList>
    </citation>
    <scope>NUCLEOTIDE SEQUENCE [LARGE SCALE GENOMIC DNA]</scope>
    <source>
        <strain evidence="1 2">NRRL 20459</strain>
    </source>
</reference>
<evidence type="ECO:0000313" key="1">
    <source>
        <dbReference type="EMBL" id="KAF4466579.1"/>
    </source>
</evidence>
<name>A0A8H4LEN0_9HYPO</name>
<comment type="caution">
    <text evidence="1">The sequence shown here is derived from an EMBL/GenBank/DDBJ whole genome shotgun (WGS) entry which is preliminary data.</text>
</comment>
<dbReference type="EMBL" id="JAADYS010000854">
    <property type="protein sequence ID" value="KAF4466579.1"/>
    <property type="molecule type" value="Genomic_DNA"/>
</dbReference>
<sequence length="297" mass="34856">MGLLRGIFNALRPRQRATFTLHDVEHPNLSTEHPIPVDGEFLDHFNPFQDLPDDPVLENTLCEVLYINRTLAHFLLPTSLPGDDYALCSKLLRSLETRRDLSPSLLLETDARINMRQLAWRRSESMPIPHEPFNLQSRIEALDSHYRNVHILPPILGLRSTQPYRPLIPGGTKLDLTHEQAAEAEAGYREWRIDRDRRASYLKQHPPLPCEFIVVDREDVSPDDRVWDMLPRFRGKTLYPFYHPLILHKVPVSWVNPGAPSSLNDTPAEKRRWEEQMRQRMNRRYEQYKYQKESAEQ</sequence>
<dbReference type="AlphaFoldDB" id="A0A8H4LEN0"/>
<evidence type="ECO:0000313" key="2">
    <source>
        <dbReference type="Proteomes" id="UP000554235"/>
    </source>
</evidence>
<organism evidence="1 2">
    <name type="scientific">Fusarium albosuccineum</name>
    <dbReference type="NCBI Taxonomy" id="1237068"/>
    <lineage>
        <taxon>Eukaryota</taxon>
        <taxon>Fungi</taxon>
        <taxon>Dikarya</taxon>
        <taxon>Ascomycota</taxon>
        <taxon>Pezizomycotina</taxon>
        <taxon>Sordariomycetes</taxon>
        <taxon>Hypocreomycetidae</taxon>
        <taxon>Hypocreales</taxon>
        <taxon>Nectriaceae</taxon>
        <taxon>Fusarium</taxon>
        <taxon>Fusarium decemcellulare species complex</taxon>
    </lineage>
</organism>
<accession>A0A8H4LEN0</accession>
<dbReference type="OrthoDB" id="5211520at2759"/>
<protein>
    <submittedName>
        <fullName evidence="1">Uncharacterized protein</fullName>
    </submittedName>
</protein>
<proteinExistence type="predicted"/>